<name>A0ABQ3AIM2_9ACTN</name>
<dbReference type="RefSeq" id="WP_190028761.1">
    <property type="nucleotide sequence ID" value="NZ_BMUU01000013.1"/>
</dbReference>
<organism evidence="2 3">
    <name type="scientific">Streptomyces xanthochromogenes</name>
    <dbReference type="NCBI Taxonomy" id="67384"/>
    <lineage>
        <taxon>Bacteria</taxon>
        <taxon>Bacillati</taxon>
        <taxon>Actinomycetota</taxon>
        <taxon>Actinomycetes</taxon>
        <taxon>Kitasatosporales</taxon>
        <taxon>Streptomycetaceae</taxon>
        <taxon>Streptomyces</taxon>
    </lineage>
</organism>
<keyword evidence="1" id="KW-1133">Transmembrane helix</keyword>
<dbReference type="GeneID" id="96293963"/>
<accession>A0ABQ3AIM2</accession>
<keyword evidence="3" id="KW-1185">Reference proteome</keyword>
<proteinExistence type="predicted"/>
<sequence length="163" mass="17040">MKISPHRPGAVGTAAATLGLCAAIEALGFAYAPPGARTLLCSAVAGTAAAGLVLFIAQRRARRSGPRPSFDVMAAGACGDARHQDHFPMDALRPLLLGADPPSLNSCYTAWTLALHGHDAPSVIGLLGLRADAAWLLAERAAKCRSRTAATRPHRAPRAYRIR</sequence>
<comment type="caution">
    <text evidence="2">The sequence shown here is derived from an EMBL/GenBank/DDBJ whole genome shotgun (WGS) entry which is preliminary data.</text>
</comment>
<dbReference type="Proteomes" id="UP000600946">
    <property type="component" value="Unassembled WGS sequence"/>
</dbReference>
<reference evidence="3" key="1">
    <citation type="journal article" date="2019" name="Int. J. Syst. Evol. Microbiol.">
        <title>The Global Catalogue of Microorganisms (GCM) 10K type strain sequencing project: providing services to taxonomists for standard genome sequencing and annotation.</title>
        <authorList>
            <consortium name="The Broad Institute Genomics Platform"/>
            <consortium name="The Broad Institute Genome Sequencing Center for Infectious Disease"/>
            <person name="Wu L."/>
            <person name="Ma J."/>
        </authorList>
    </citation>
    <scope>NUCLEOTIDE SEQUENCE [LARGE SCALE GENOMIC DNA]</scope>
    <source>
        <strain evidence="3">JCM 4594</strain>
    </source>
</reference>
<keyword evidence="1" id="KW-0812">Transmembrane</keyword>
<evidence type="ECO:0000256" key="1">
    <source>
        <dbReference type="SAM" id="Phobius"/>
    </source>
</evidence>
<keyword evidence="1" id="KW-0472">Membrane</keyword>
<evidence type="ECO:0000313" key="2">
    <source>
        <dbReference type="EMBL" id="GGY57872.1"/>
    </source>
</evidence>
<feature type="transmembrane region" description="Helical" evidence="1">
    <location>
        <begin position="36"/>
        <end position="57"/>
    </location>
</feature>
<evidence type="ECO:0000313" key="3">
    <source>
        <dbReference type="Proteomes" id="UP000600946"/>
    </source>
</evidence>
<dbReference type="EMBL" id="BMUU01000013">
    <property type="protein sequence ID" value="GGY57872.1"/>
    <property type="molecule type" value="Genomic_DNA"/>
</dbReference>
<protein>
    <recommendedName>
        <fullName evidence="4">Lipoprotein</fullName>
    </recommendedName>
</protein>
<gene>
    <name evidence="2" type="ORF">GCM10010326_60600</name>
</gene>
<evidence type="ECO:0008006" key="4">
    <source>
        <dbReference type="Google" id="ProtNLM"/>
    </source>
</evidence>